<dbReference type="CDD" id="cd00712">
    <property type="entry name" value="AsnB"/>
    <property type="match status" value="1"/>
</dbReference>
<dbReference type="SUPFAM" id="SSF56235">
    <property type="entry name" value="N-terminal nucleophile aminohydrolases (Ntn hydrolases)"/>
    <property type="match status" value="1"/>
</dbReference>
<protein>
    <recommendedName>
        <fullName evidence="3">asparagine synthase (glutamine-hydrolyzing)</fullName>
        <ecNumber evidence="3">6.3.5.4</ecNumber>
    </recommendedName>
</protein>
<dbReference type="PANTHER" id="PTHR43284">
    <property type="entry name" value="ASPARAGINE SYNTHETASE (GLUTAMINE-HYDROLYZING)"/>
    <property type="match status" value="1"/>
</dbReference>
<dbReference type="EC" id="6.3.5.4" evidence="3"/>
<dbReference type="InterPro" id="IPR017932">
    <property type="entry name" value="GATase_2_dom"/>
</dbReference>
<dbReference type="InterPro" id="IPR033738">
    <property type="entry name" value="AsnB_N"/>
</dbReference>
<dbReference type="GO" id="GO:0005829">
    <property type="term" value="C:cytosol"/>
    <property type="evidence" value="ECO:0007669"/>
    <property type="project" value="TreeGrafter"/>
</dbReference>
<feature type="active site" description="For GATase activity" evidence="8">
    <location>
        <position position="2"/>
    </location>
</feature>
<dbReference type="Gene3D" id="3.40.50.620">
    <property type="entry name" value="HUPs"/>
    <property type="match status" value="1"/>
</dbReference>
<keyword evidence="6 8" id="KW-0315">Glutamine amidotransferase</keyword>
<keyword evidence="5 9" id="KW-0067">ATP-binding</keyword>
<evidence type="ECO:0000256" key="4">
    <source>
        <dbReference type="ARBA" id="ARBA00022741"/>
    </source>
</evidence>
<comment type="similarity">
    <text evidence="2">Belongs to the asparagine synthetase family.</text>
</comment>
<feature type="domain" description="Glutamine amidotransferase type-2" evidence="11">
    <location>
        <begin position="2"/>
        <end position="219"/>
    </location>
</feature>
<dbReference type="InterPro" id="IPR001962">
    <property type="entry name" value="Asn_synthase"/>
</dbReference>
<dbReference type="InterPro" id="IPR006426">
    <property type="entry name" value="Asn_synth_AEB"/>
</dbReference>
<keyword evidence="4 9" id="KW-0547">Nucleotide-binding</keyword>
<comment type="catalytic activity">
    <reaction evidence="7">
        <text>L-aspartate + L-glutamine + ATP + H2O = L-asparagine + L-glutamate + AMP + diphosphate + H(+)</text>
        <dbReference type="Rhea" id="RHEA:12228"/>
        <dbReference type="ChEBI" id="CHEBI:15377"/>
        <dbReference type="ChEBI" id="CHEBI:15378"/>
        <dbReference type="ChEBI" id="CHEBI:29985"/>
        <dbReference type="ChEBI" id="CHEBI:29991"/>
        <dbReference type="ChEBI" id="CHEBI:30616"/>
        <dbReference type="ChEBI" id="CHEBI:33019"/>
        <dbReference type="ChEBI" id="CHEBI:58048"/>
        <dbReference type="ChEBI" id="CHEBI:58359"/>
        <dbReference type="ChEBI" id="CHEBI:456215"/>
        <dbReference type="EC" id="6.3.5.4"/>
    </reaction>
</comment>
<name>A0A512MAK3_9BACT</name>
<dbReference type="Pfam" id="PF00733">
    <property type="entry name" value="Asn_synthase"/>
    <property type="match status" value="1"/>
</dbReference>
<dbReference type="PANTHER" id="PTHR43284:SF1">
    <property type="entry name" value="ASPARAGINE SYNTHETASE"/>
    <property type="match status" value="1"/>
</dbReference>
<evidence type="ECO:0000256" key="7">
    <source>
        <dbReference type="ARBA" id="ARBA00048741"/>
    </source>
</evidence>
<reference evidence="12 13" key="1">
    <citation type="submission" date="2019-07" db="EMBL/GenBank/DDBJ databases">
        <title>Whole genome shotgun sequence of Brevifollis gellanilyticus NBRC 108608.</title>
        <authorList>
            <person name="Hosoyama A."/>
            <person name="Uohara A."/>
            <person name="Ohji S."/>
            <person name="Ichikawa N."/>
        </authorList>
    </citation>
    <scope>NUCLEOTIDE SEQUENCE [LARGE SCALE GENOMIC DNA]</scope>
    <source>
        <strain evidence="12 13">NBRC 108608</strain>
    </source>
</reference>
<feature type="binding site" evidence="9">
    <location>
        <position position="105"/>
    </location>
    <ligand>
        <name>L-glutamine</name>
        <dbReference type="ChEBI" id="CHEBI:58359"/>
    </ligand>
</feature>
<dbReference type="InterPro" id="IPR051786">
    <property type="entry name" value="ASN_synthetase/amidase"/>
</dbReference>
<comment type="caution">
    <text evidence="12">The sequence shown here is derived from an EMBL/GenBank/DDBJ whole genome shotgun (WGS) entry which is preliminary data.</text>
</comment>
<feature type="site" description="Important for beta-aspartyl-AMP intermediate formation" evidence="10">
    <location>
        <position position="377"/>
    </location>
</feature>
<dbReference type="GO" id="GO:0006529">
    <property type="term" value="P:asparagine biosynthetic process"/>
    <property type="evidence" value="ECO:0007669"/>
    <property type="project" value="UniProtKB-KW"/>
</dbReference>
<dbReference type="CDD" id="cd01991">
    <property type="entry name" value="Asn_synthase_B_C"/>
    <property type="match status" value="1"/>
</dbReference>
<dbReference type="OrthoDB" id="9763290at2"/>
<dbReference type="EMBL" id="BKAG01000021">
    <property type="protein sequence ID" value="GEP43766.1"/>
    <property type="molecule type" value="Genomic_DNA"/>
</dbReference>
<dbReference type="PROSITE" id="PS51278">
    <property type="entry name" value="GATASE_TYPE_2"/>
    <property type="match status" value="1"/>
</dbReference>
<dbReference type="RefSeq" id="WP_146851338.1">
    <property type="nucleotide sequence ID" value="NZ_BKAG01000021.1"/>
</dbReference>
<keyword evidence="13" id="KW-1185">Reference proteome</keyword>
<dbReference type="PIRSF" id="PIRSF001589">
    <property type="entry name" value="Asn_synthetase_glu-h"/>
    <property type="match status" value="1"/>
</dbReference>
<dbReference type="InterPro" id="IPR029055">
    <property type="entry name" value="Ntn_hydrolases_N"/>
</dbReference>
<evidence type="ECO:0000256" key="2">
    <source>
        <dbReference type="ARBA" id="ARBA00005752"/>
    </source>
</evidence>
<organism evidence="12 13">
    <name type="scientific">Brevifollis gellanilyticus</name>
    <dbReference type="NCBI Taxonomy" id="748831"/>
    <lineage>
        <taxon>Bacteria</taxon>
        <taxon>Pseudomonadati</taxon>
        <taxon>Verrucomicrobiota</taxon>
        <taxon>Verrucomicrobiia</taxon>
        <taxon>Verrucomicrobiales</taxon>
        <taxon>Verrucomicrobiaceae</taxon>
    </lineage>
</organism>
<comment type="pathway">
    <text evidence="1">Amino-acid biosynthesis; L-asparagine biosynthesis; L-asparagine from L-aspartate (L-Gln route): step 1/1.</text>
</comment>
<feature type="binding site" evidence="9">
    <location>
        <position position="302"/>
    </location>
    <ligand>
        <name>ATP</name>
        <dbReference type="ChEBI" id="CHEBI:30616"/>
    </ligand>
</feature>
<evidence type="ECO:0000256" key="1">
    <source>
        <dbReference type="ARBA" id="ARBA00005187"/>
    </source>
</evidence>
<keyword evidence="8" id="KW-0061">Asparagine biosynthesis</keyword>
<evidence type="ECO:0000256" key="8">
    <source>
        <dbReference type="PIRSR" id="PIRSR001589-1"/>
    </source>
</evidence>
<evidence type="ECO:0000256" key="3">
    <source>
        <dbReference type="ARBA" id="ARBA00012737"/>
    </source>
</evidence>
<dbReference type="InterPro" id="IPR014729">
    <property type="entry name" value="Rossmann-like_a/b/a_fold"/>
</dbReference>
<evidence type="ECO:0000256" key="9">
    <source>
        <dbReference type="PIRSR" id="PIRSR001589-2"/>
    </source>
</evidence>
<evidence type="ECO:0000256" key="6">
    <source>
        <dbReference type="ARBA" id="ARBA00022962"/>
    </source>
</evidence>
<dbReference type="SUPFAM" id="SSF52402">
    <property type="entry name" value="Adenine nucleotide alpha hydrolases-like"/>
    <property type="match status" value="1"/>
</dbReference>
<proteinExistence type="inferred from homology"/>
<evidence type="ECO:0000259" key="11">
    <source>
        <dbReference type="PROSITE" id="PS51278"/>
    </source>
</evidence>
<dbReference type="Gene3D" id="3.60.20.10">
    <property type="entry name" value="Glutamine Phosphoribosylpyrophosphate, subunit 1, domain 1"/>
    <property type="match status" value="1"/>
</dbReference>
<evidence type="ECO:0000256" key="10">
    <source>
        <dbReference type="PIRSR" id="PIRSR001589-3"/>
    </source>
</evidence>
<evidence type="ECO:0000313" key="12">
    <source>
        <dbReference type="EMBL" id="GEP43766.1"/>
    </source>
</evidence>
<dbReference type="AlphaFoldDB" id="A0A512MAK3"/>
<gene>
    <name evidence="12" type="ORF">BGE01nite_30570</name>
</gene>
<feature type="binding site" evidence="9">
    <location>
        <begin position="375"/>
        <end position="376"/>
    </location>
    <ligand>
        <name>ATP</name>
        <dbReference type="ChEBI" id="CHEBI:30616"/>
    </ligand>
</feature>
<dbReference type="NCBIfam" id="TIGR01536">
    <property type="entry name" value="asn_synth_AEB"/>
    <property type="match status" value="1"/>
</dbReference>
<evidence type="ECO:0000256" key="5">
    <source>
        <dbReference type="ARBA" id="ARBA00022840"/>
    </source>
</evidence>
<accession>A0A512MAK3</accession>
<dbReference type="Proteomes" id="UP000321577">
    <property type="component" value="Unassembled WGS sequence"/>
</dbReference>
<dbReference type="Pfam" id="PF13522">
    <property type="entry name" value="GATase_6"/>
    <property type="match status" value="1"/>
</dbReference>
<keyword evidence="8" id="KW-0028">Amino-acid biosynthesis</keyword>
<evidence type="ECO:0000313" key="13">
    <source>
        <dbReference type="Proteomes" id="UP000321577"/>
    </source>
</evidence>
<dbReference type="GO" id="GO:0005524">
    <property type="term" value="F:ATP binding"/>
    <property type="evidence" value="ECO:0007669"/>
    <property type="project" value="UniProtKB-KW"/>
</dbReference>
<sequence length="650" mass="74017">MCGIAGYFTPPRARSLDQLTAGVTRMTDAIVHRGPDDSGAWVDVENGIALGHRRLSILDLSPLGHQPMTSADGRFVMVFNGEIYNFQQLRAELEKHGHTWRGHSDTEIMLAAFRQWGIFEATKRFNGMFAFAVWDRDERTLTLGRDRLGEKPLYYGWQGDTFVFASELKAVRAMPGFDATINRDAICALLRFNYIPDPWCIYEGMHKLPPAALITLKAPSDKPVPQLYWNLRQVIEHGYDHPFAGTEKEAIDTFESLLKEAVGMRMVADVPIGAFLSGGVDSSLIVAMMQAQSSRPVRTFTIGFDVPEYNEAEFAKEVAAHLKTDHTEMYMTGQNALDTIPLMPGMYDEPFSDYSQIPTYLVSKMARQHVTVSLSGDAGDELFGGYERYFVGRNLWNKFAWMPPALKKLTASALTMFSPDSLNAMGAVFRPVLPLRVRHGPFGDKLHKLAEVVAAPGMESLYLTLMSHWKKPEQLVINGRDRDSSITDQTGWPRVSDFTHRMMHLDMETYLPGDILTKVDRAAMSVSLESRIPLLDTNLIEFAWTIPFSMKVRGGKGKWLMRETLYRHVPKRLIDRPKRGFGVPLEHWLRGELRDWAEDLLSESRLKREGYFNPAPIGKKWQEHVDGTRNWHFYLWDVLMFQAWLNENSR</sequence>
<dbReference type="GO" id="GO:0004066">
    <property type="term" value="F:asparagine synthase (glutamine-hydrolyzing) activity"/>
    <property type="evidence" value="ECO:0007669"/>
    <property type="project" value="UniProtKB-EC"/>
</dbReference>